<dbReference type="HAMAP" id="MF_00736">
    <property type="entry name" value="Ribosomal_uL11"/>
    <property type="match status" value="1"/>
</dbReference>
<dbReference type="Proteomes" id="UP001059985">
    <property type="component" value="Chromosome"/>
</dbReference>
<dbReference type="GO" id="GO:0003735">
    <property type="term" value="F:structural constituent of ribosome"/>
    <property type="evidence" value="ECO:0007669"/>
    <property type="project" value="InterPro"/>
</dbReference>
<proteinExistence type="inferred from homology"/>
<dbReference type="AlphaFoldDB" id="A0A9Q9F449"/>
<dbReference type="PANTHER" id="PTHR11661">
    <property type="entry name" value="60S RIBOSOMAL PROTEIN L12"/>
    <property type="match status" value="1"/>
</dbReference>
<dbReference type="GO" id="GO:0006412">
    <property type="term" value="P:translation"/>
    <property type="evidence" value="ECO:0007669"/>
    <property type="project" value="UniProtKB-UniRule"/>
</dbReference>
<evidence type="ECO:0000256" key="2">
    <source>
        <dbReference type="ARBA" id="ARBA00022481"/>
    </source>
</evidence>
<dbReference type="Pfam" id="PF03946">
    <property type="entry name" value="Ribosomal_L11_N"/>
    <property type="match status" value="1"/>
</dbReference>
<dbReference type="InterPro" id="IPR006519">
    <property type="entry name" value="Ribosomal_uL11_bac-typ"/>
</dbReference>
<evidence type="ECO:0000313" key="12">
    <source>
        <dbReference type="Proteomes" id="UP001059822"/>
    </source>
</evidence>
<accession>A0A9Q9F449</accession>
<dbReference type="InterPro" id="IPR020784">
    <property type="entry name" value="Ribosomal_uL11_N"/>
</dbReference>
<dbReference type="Pfam" id="PF00298">
    <property type="entry name" value="Ribosomal_L11"/>
    <property type="match status" value="1"/>
</dbReference>
<dbReference type="InterPro" id="IPR036769">
    <property type="entry name" value="Ribosomal_uL11_C_sf"/>
</dbReference>
<evidence type="ECO:0000256" key="4">
    <source>
        <dbReference type="ARBA" id="ARBA00023274"/>
    </source>
</evidence>
<evidence type="ECO:0000256" key="1">
    <source>
        <dbReference type="ARBA" id="ARBA00010537"/>
    </source>
</evidence>
<feature type="domain" description="Large ribosomal subunit protein uL11 N-terminal" evidence="9">
    <location>
        <begin position="2"/>
        <end position="60"/>
    </location>
</feature>
<gene>
    <name evidence="5 10" type="primary">rplK</name>
    <name evidence="11" type="ORF">LUA81_02945</name>
    <name evidence="10" type="ORF">LUA82_02965</name>
</gene>
<feature type="domain" description="Large ribosomal subunit protein uL11 C-terminal" evidence="8">
    <location>
        <begin position="67"/>
        <end position="133"/>
    </location>
</feature>
<protein>
    <recommendedName>
        <fullName evidence="5">Large ribosomal subunit protein uL11</fullName>
    </recommendedName>
</protein>
<comment type="similarity">
    <text evidence="1 5 6">Belongs to the universal ribosomal protein uL11 family.</text>
</comment>
<dbReference type="GO" id="GO:0070180">
    <property type="term" value="F:large ribosomal subunit rRNA binding"/>
    <property type="evidence" value="ECO:0007669"/>
    <property type="project" value="UniProtKB-UniRule"/>
</dbReference>
<evidence type="ECO:0000313" key="13">
    <source>
        <dbReference type="Proteomes" id="UP001059985"/>
    </source>
</evidence>
<dbReference type="EMBL" id="CP089285">
    <property type="protein sequence ID" value="UTO56870.1"/>
    <property type="molecule type" value="Genomic_DNA"/>
</dbReference>
<dbReference type="CDD" id="cd00349">
    <property type="entry name" value="Ribosomal_L11"/>
    <property type="match status" value="1"/>
</dbReference>
<dbReference type="InterPro" id="IPR036796">
    <property type="entry name" value="Ribosomal_uL11_N_sf"/>
</dbReference>
<keyword evidence="13" id="KW-1185">Reference proteome</keyword>
<keyword evidence="5 7" id="KW-0699">rRNA-binding</keyword>
<comment type="function">
    <text evidence="5 7">Forms part of the ribosomal stalk which helps the ribosome interact with GTP-bound translation factors.</text>
</comment>
<name>A0A9Q9F449_9RICK</name>
<dbReference type="InterPro" id="IPR020783">
    <property type="entry name" value="Ribosomal_uL11_C"/>
</dbReference>
<dbReference type="RefSeq" id="WP_246575350.1">
    <property type="nucleotide sequence ID" value="NZ_CP054597.1"/>
</dbReference>
<dbReference type="InterPro" id="IPR000911">
    <property type="entry name" value="Ribosomal_uL11"/>
</dbReference>
<keyword evidence="4 5" id="KW-0687">Ribonucleoprotein</keyword>
<dbReference type="Gene3D" id="3.30.1550.10">
    <property type="entry name" value="Ribosomal protein L11/L12, N-terminal domain"/>
    <property type="match status" value="1"/>
</dbReference>
<dbReference type="Gene3D" id="1.10.10.250">
    <property type="entry name" value="Ribosomal protein L11, C-terminal domain"/>
    <property type="match status" value="1"/>
</dbReference>
<comment type="PTM">
    <text evidence="5 7">One or more lysine residues are methylated.</text>
</comment>
<dbReference type="EMBL" id="CP089286">
    <property type="protein sequence ID" value="UTO55955.1"/>
    <property type="molecule type" value="Genomic_DNA"/>
</dbReference>
<evidence type="ECO:0000256" key="3">
    <source>
        <dbReference type="ARBA" id="ARBA00022980"/>
    </source>
</evidence>
<evidence type="ECO:0000259" key="9">
    <source>
        <dbReference type="Pfam" id="PF03946"/>
    </source>
</evidence>
<evidence type="ECO:0000259" key="8">
    <source>
        <dbReference type="Pfam" id="PF00298"/>
    </source>
</evidence>
<evidence type="ECO:0000256" key="6">
    <source>
        <dbReference type="RuleBase" id="RU003978"/>
    </source>
</evidence>
<comment type="subunit">
    <text evidence="5">Part of the ribosomal stalk of the 50S ribosomal subunit. Interacts with L10 and the large rRNA to form the base of the stalk. L10 forms an elongated spine to which L12 dimers bind in a sequential fashion forming a multimeric L10(L12)X complex.</text>
</comment>
<dbReference type="GO" id="GO:0015934">
    <property type="term" value="C:large ribosomal subunit"/>
    <property type="evidence" value="ECO:0007669"/>
    <property type="project" value="TreeGrafter"/>
</dbReference>
<keyword evidence="2 5" id="KW-0488">Methylation</keyword>
<evidence type="ECO:0000256" key="5">
    <source>
        <dbReference type="HAMAP-Rule" id="MF_00736"/>
    </source>
</evidence>
<evidence type="ECO:0000313" key="10">
    <source>
        <dbReference type="EMBL" id="UTO55955.1"/>
    </source>
</evidence>
<dbReference type="Proteomes" id="UP001059822">
    <property type="component" value="Chromosome"/>
</dbReference>
<reference evidence="10" key="1">
    <citation type="journal article" date="2022" name="Microorganisms">
        <title>Assembly and Comparison of Ca. Neoehrlichia mikurensis Genomes.</title>
        <authorList>
            <person name="Azagi T."/>
            <person name="Dirks R.P."/>
            <person name="Yebra-Pimentel E.S."/>
            <person name="Schaap P.J."/>
            <person name="Koehorst J.J."/>
            <person name="Esser H.J."/>
            <person name="Sprong H."/>
        </authorList>
    </citation>
    <scope>NUCLEOTIDE SEQUENCE</scope>
    <source>
        <strain evidence="11">18-2804</strain>
        <strain evidence="10">18-2837</strain>
    </source>
</reference>
<organism evidence="10 12">
    <name type="scientific">Neoehrlichia mikurensis</name>
    <dbReference type="NCBI Taxonomy" id="89586"/>
    <lineage>
        <taxon>Bacteria</taxon>
        <taxon>Pseudomonadati</taxon>
        <taxon>Pseudomonadota</taxon>
        <taxon>Alphaproteobacteria</taxon>
        <taxon>Rickettsiales</taxon>
        <taxon>Anaplasmataceae</taxon>
        <taxon>Candidatus Neoehrlichia</taxon>
    </lineage>
</organism>
<evidence type="ECO:0000256" key="7">
    <source>
        <dbReference type="RuleBase" id="RU003979"/>
    </source>
</evidence>
<keyword evidence="5 7" id="KW-0694">RNA-binding</keyword>
<keyword evidence="3 5" id="KW-0689">Ribosomal protein</keyword>
<dbReference type="SUPFAM" id="SSF54747">
    <property type="entry name" value="Ribosomal L11/L12e N-terminal domain"/>
    <property type="match status" value="1"/>
</dbReference>
<dbReference type="PANTHER" id="PTHR11661:SF1">
    <property type="entry name" value="LARGE RIBOSOMAL SUBUNIT PROTEIN UL11M"/>
    <property type="match status" value="1"/>
</dbReference>
<sequence length="136" mass="14470">MIQAGKASPGPKIASVLGPRGISMPKFCKEFNEVTSGDGNQYSIGDMVTAKICIYADKTYKFTITDSPVSFLLKKAAAVEKGSADPGKNNVGKVKISEIVKIAERKMVDMNADTLEAAINMVKGTAHSMGIIVEEN</sequence>
<dbReference type="NCBIfam" id="TIGR01632">
    <property type="entry name" value="L11_bact"/>
    <property type="match status" value="1"/>
</dbReference>
<dbReference type="SMART" id="SM00649">
    <property type="entry name" value="RL11"/>
    <property type="match status" value="1"/>
</dbReference>
<dbReference type="SUPFAM" id="SSF46906">
    <property type="entry name" value="Ribosomal protein L11, C-terminal domain"/>
    <property type="match status" value="1"/>
</dbReference>
<evidence type="ECO:0000313" key="11">
    <source>
        <dbReference type="EMBL" id="UTO56870.1"/>
    </source>
</evidence>